<evidence type="ECO:0000256" key="1">
    <source>
        <dbReference type="SAM" id="SignalP"/>
    </source>
</evidence>
<dbReference type="RefSeq" id="WP_204345987.1">
    <property type="nucleotide sequence ID" value="NZ_JACNMJ010000005.1"/>
</dbReference>
<protein>
    <submittedName>
        <fullName evidence="2">Uncharacterized protein</fullName>
    </submittedName>
</protein>
<reference evidence="2" key="1">
    <citation type="submission" date="2022-04" db="EMBL/GenBank/DDBJ databases">
        <authorList>
            <person name="Ren T."/>
        </authorList>
    </citation>
    <scope>NUCLEOTIDE SEQUENCE</scope>
    <source>
        <strain evidence="2">F63249</strain>
    </source>
</reference>
<evidence type="ECO:0000313" key="3">
    <source>
        <dbReference type="Proteomes" id="UP001203687"/>
    </source>
</evidence>
<dbReference type="EMBL" id="JALPQF010000002">
    <property type="protein sequence ID" value="MCK8479445.1"/>
    <property type="molecule type" value="Genomic_DNA"/>
</dbReference>
<keyword evidence="3" id="KW-1185">Reference proteome</keyword>
<name>A0ABT0H503_9FLAO</name>
<gene>
    <name evidence="2" type="ORF">MUY34_02370</name>
</gene>
<feature type="chain" id="PRO_5045838318" evidence="1">
    <location>
        <begin position="19"/>
        <end position="228"/>
    </location>
</feature>
<comment type="caution">
    <text evidence="2">The sequence shown here is derived from an EMBL/GenBank/DDBJ whole genome shotgun (WGS) entry which is preliminary data.</text>
</comment>
<proteinExistence type="predicted"/>
<dbReference type="Proteomes" id="UP001203687">
    <property type="component" value="Unassembled WGS sequence"/>
</dbReference>
<feature type="signal peptide" evidence="1">
    <location>
        <begin position="1"/>
        <end position="18"/>
    </location>
</feature>
<evidence type="ECO:0000313" key="2">
    <source>
        <dbReference type="EMBL" id="MCK8479445.1"/>
    </source>
</evidence>
<accession>A0ABT0H503</accession>
<organism evidence="2 3">
    <name type="scientific">Psychroserpens algicola</name>
    <dbReference type="NCBI Taxonomy" id="1719034"/>
    <lineage>
        <taxon>Bacteria</taxon>
        <taxon>Pseudomonadati</taxon>
        <taxon>Bacteroidota</taxon>
        <taxon>Flavobacteriia</taxon>
        <taxon>Flavobacteriales</taxon>
        <taxon>Flavobacteriaceae</taxon>
        <taxon>Psychroserpens</taxon>
    </lineage>
</organism>
<keyword evidence="1" id="KW-0732">Signal</keyword>
<sequence>MRLCLTIFSFLFTFLAFSQEPKMYFEHEISKHLKRYKVKSEIALQYGNRDYAEFLFDSLVDNHLKFSYISEMALKKVNGGTLNTSKIDNAFLLITKSPWEQIDEKEIEAINKMSKMYKGQIDIVILFWTSKSIAKKRSSAFNSLVTVTYVDERKNRDNHIIKPYKHSFGAPACFFISENKQLLNIDKKFTINLTKDDSQVAFDTAHQQIKLILFEDQKTTEGIITTIH</sequence>